<dbReference type="Proteomes" id="UP000234335">
    <property type="component" value="Unassembled WGS sequence"/>
</dbReference>
<dbReference type="SUPFAM" id="SSF55154">
    <property type="entry name" value="CYTH-like phosphatases"/>
    <property type="match status" value="1"/>
</dbReference>
<dbReference type="PANTHER" id="PTHR21028">
    <property type="entry name" value="SI:CH211-156B7.4"/>
    <property type="match status" value="1"/>
</dbReference>
<gene>
    <name evidence="2" type="ORF">CYJ34_03535</name>
</gene>
<dbReference type="PANTHER" id="PTHR21028:SF2">
    <property type="entry name" value="CYTH DOMAIN-CONTAINING PROTEIN"/>
    <property type="match status" value="1"/>
</dbReference>
<sequence length="176" mass="21062">MQREIEVKVLNINPDEIEEKLINLGAEKISHEFQKNYTFIPKDGKFKNGYLRIRETEYDDKSKTLELTFKRVESDTDFRVNDEYTVNIDSVSMMIKILDELDIDLEYKGKKERVSYIYKEQRFDIDIWDKNTYPDPYMEIEFTNKNKMDEVIYDLDIDKNNITTASISELRAKLNN</sequence>
<evidence type="ECO:0000313" key="2">
    <source>
        <dbReference type="EMBL" id="PKZ16871.1"/>
    </source>
</evidence>
<feature type="domain" description="CYTH" evidence="1">
    <location>
        <begin position="2"/>
        <end position="173"/>
    </location>
</feature>
<dbReference type="Gene3D" id="2.40.320.10">
    <property type="entry name" value="Hypothetical Protein Pfu-838710-001"/>
    <property type="match status" value="1"/>
</dbReference>
<dbReference type="InterPro" id="IPR008173">
    <property type="entry name" value="Adenylyl_cyclase_CyaB"/>
</dbReference>
<proteinExistence type="predicted"/>
<comment type="caution">
    <text evidence="2">The sequence shown here is derived from an EMBL/GenBank/DDBJ whole genome shotgun (WGS) entry which is preliminary data.</text>
</comment>
<dbReference type="InterPro" id="IPR033469">
    <property type="entry name" value="CYTH-like_dom_sf"/>
</dbReference>
<dbReference type="CDD" id="cd07890">
    <property type="entry name" value="CYTH-like_AC_IV-like"/>
    <property type="match status" value="1"/>
</dbReference>
<dbReference type="EMBL" id="PKGS01000002">
    <property type="protein sequence ID" value="PKZ16871.1"/>
    <property type="molecule type" value="Genomic_DNA"/>
</dbReference>
<protein>
    <submittedName>
        <fullName evidence="2">Adenylate cyclase</fullName>
    </submittedName>
</protein>
<dbReference type="Pfam" id="PF01928">
    <property type="entry name" value="CYTH"/>
    <property type="match status" value="1"/>
</dbReference>
<accession>A0A2I1M9S4</accession>
<dbReference type="AlphaFoldDB" id="A0A2I1M9S4"/>
<organism evidence="2 3">
    <name type="scientific">Anaerococcus octavius</name>
    <dbReference type="NCBI Taxonomy" id="54007"/>
    <lineage>
        <taxon>Bacteria</taxon>
        <taxon>Bacillati</taxon>
        <taxon>Bacillota</taxon>
        <taxon>Tissierellia</taxon>
        <taxon>Tissierellales</taxon>
        <taxon>Peptoniphilaceae</taxon>
        <taxon>Anaerococcus</taxon>
    </lineage>
</organism>
<evidence type="ECO:0000259" key="1">
    <source>
        <dbReference type="PROSITE" id="PS51707"/>
    </source>
</evidence>
<evidence type="ECO:0000313" key="3">
    <source>
        <dbReference type="Proteomes" id="UP000234335"/>
    </source>
</evidence>
<dbReference type="PROSITE" id="PS51707">
    <property type="entry name" value="CYTH"/>
    <property type="match status" value="1"/>
</dbReference>
<dbReference type="RefSeq" id="WP_101539970.1">
    <property type="nucleotide sequence ID" value="NZ_PKGS01000002.1"/>
</dbReference>
<dbReference type="InterPro" id="IPR023577">
    <property type="entry name" value="CYTH_domain"/>
</dbReference>
<keyword evidence="3" id="KW-1185">Reference proteome</keyword>
<reference evidence="2 3" key="1">
    <citation type="submission" date="2017-12" db="EMBL/GenBank/DDBJ databases">
        <title>Phylogenetic diversity of female urinary microbiome.</title>
        <authorList>
            <person name="Thomas-White K."/>
            <person name="Wolfe A.J."/>
        </authorList>
    </citation>
    <scope>NUCLEOTIDE SEQUENCE [LARGE SCALE GENOMIC DNA]</scope>
    <source>
        <strain evidence="2 3">UMB0119</strain>
    </source>
</reference>
<name>A0A2I1M9S4_9FIRM</name>